<keyword evidence="1" id="KW-0812">Transmembrane</keyword>
<dbReference type="InterPro" id="IPR036047">
    <property type="entry name" value="F-box-like_dom_sf"/>
</dbReference>
<comment type="caution">
    <text evidence="3">The sequence shown here is derived from an EMBL/GenBank/DDBJ whole genome shotgun (WGS) entry which is preliminary data.</text>
</comment>
<feature type="transmembrane region" description="Helical" evidence="1">
    <location>
        <begin position="318"/>
        <end position="339"/>
    </location>
</feature>
<dbReference type="AlphaFoldDB" id="A0AAN8W8X1"/>
<organism evidence="3 4">
    <name type="scientific">Dillenia turbinata</name>
    <dbReference type="NCBI Taxonomy" id="194707"/>
    <lineage>
        <taxon>Eukaryota</taxon>
        <taxon>Viridiplantae</taxon>
        <taxon>Streptophyta</taxon>
        <taxon>Embryophyta</taxon>
        <taxon>Tracheophyta</taxon>
        <taxon>Spermatophyta</taxon>
        <taxon>Magnoliopsida</taxon>
        <taxon>eudicotyledons</taxon>
        <taxon>Gunneridae</taxon>
        <taxon>Pentapetalae</taxon>
        <taxon>Dilleniales</taxon>
        <taxon>Dilleniaceae</taxon>
        <taxon>Dillenia</taxon>
    </lineage>
</organism>
<dbReference type="Gene3D" id="1.20.1280.50">
    <property type="match status" value="1"/>
</dbReference>
<dbReference type="Pfam" id="PF12937">
    <property type="entry name" value="F-box-like"/>
    <property type="match status" value="1"/>
</dbReference>
<keyword evidence="1" id="KW-0472">Membrane</keyword>
<sequence>MEFPPPHTADVEAGSTVTNAATIGNFHPDIVRSHILTRLDGPTLASTSCASRDLHSLSSDSSLWTNVCHSTWPSTNTPRLHHVISQFSPDGPRSFFSRAHFTARENSHQSSQISPPSELISAVDLRYGNTLILSKFHTQETLSNWFNCSPFRVDLLNPKDVVTTQIPHSTCQNLEEKLTLSWILIDPIGRRAMNVSSHKPVSVKRHWLSGEIQIRFATVLSGERNKSSPCELVQCGVVITCGGAQEGERLQVKEVSLQVENLDGTHLSGMDSLVILERAMEGRMGNEGKMREIGKRYEEFLEMKRERRERMLRREGRLDMLCVALGVTIMTVFCFFIFLR</sequence>
<evidence type="ECO:0000313" key="4">
    <source>
        <dbReference type="Proteomes" id="UP001370490"/>
    </source>
</evidence>
<dbReference type="SUPFAM" id="SSF81383">
    <property type="entry name" value="F-box domain"/>
    <property type="match status" value="1"/>
</dbReference>
<protein>
    <recommendedName>
        <fullName evidence="2">F-box domain-containing protein</fullName>
    </recommendedName>
</protein>
<evidence type="ECO:0000259" key="2">
    <source>
        <dbReference type="Pfam" id="PF12937"/>
    </source>
</evidence>
<name>A0AAN8W8X1_9MAGN</name>
<evidence type="ECO:0000313" key="3">
    <source>
        <dbReference type="EMBL" id="KAK6944076.1"/>
    </source>
</evidence>
<dbReference type="PANTHER" id="PTHR33736:SF13">
    <property type="entry name" value="OS11G0155100 PROTEIN"/>
    <property type="match status" value="1"/>
</dbReference>
<dbReference type="EMBL" id="JBAMMX010000003">
    <property type="protein sequence ID" value="KAK6944076.1"/>
    <property type="molecule type" value="Genomic_DNA"/>
</dbReference>
<dbReference type="Proteomes" id="UP001370490">
    <property type="component" value="Unassembled WGS sequence"/>
</dbReference>
<reference evidence="3 4" key="1">
    <citation type="submission" date="2023-12" db="EMBL/GenBank/DDBJ databases">
        <title>A high-quality genome assembly for Dillenia turbinata (Dilleniales).</title>
        <authorList>
            <person name="Chanderbali A."/>
        </authorList>
    </citation>
    <scope>NUCLEOTIDE SEQUENCE [LARGE SCALE GENOMIC DNA]</scope>
    <source>
        <strain evidence="3">LSX21</strain>
        <tissue evidence="3">Leaf</tissue>
    </source>
</reference>
<dbReference type="InterPro" id="IPR001810">
    <property type="entry name" value="F-box_dom"/>
</dbReference>
<accession>A0AAN8W8X1</accession>
<feature type="domain" description="F-box" evidence="2">
    <location>
        <begin position="31"/>
        <end position="69"/>
    </location>
</feature>
<dbReference type="PANTHER" id="PTHR33736">
    <property type="entry name" value="F-BOX PROTEIN-RELATED"/>
    <property type="match status" value="1"/>
</dbReference>
<evidence type="ECO:0000256" key="1">
    <source>
        <dbReference type="SAM" id="Phobius"/>
    </source>
</evidence>
<dbReference type="InterPro" id="IPR045283">
    <property type="entry name" value="AT3G44326-like"/>
</dbReference>
<keyword evidence="1" id="KW-1133">Transmembrane helix</keyword>
<gene>
    <name evidence="3" type="ORF">RJ641_025178</name>
</gene>
<keyword evidence="4" id="KW-1185">Reference proteome</keyword>
<proteinExistence type="predicted"/>